<dbReference type="Proteomes" id="UP000027148">
    <property type="component" value="Chromosome"/>
</dbReference>
<dbReference type="STRING" id="1415657.FNIIJ_267"/>
<dbReference type="GO" id="GO:0043335">
    <property type="term" value="P:protein unfolding"/>
    <property type="evidence" value="ECO:0007669"/>
    <property type="project" value="TreeGrafter"/>
</dbReference>
<dbReference type="KEGG" id="elv:FNIIJ_267"/>
<sequence length="427" mass="51323">MNITRKQLDELNIILTVSFNKSAFKDKIENRLKGYHKKAQFPGFRKGKVPIEIIKTHFYKKLVHEEIQFLLQKNISDYISREGLHILGNIFPKKENILDVNAEEFVLEFELGLVPQFDIPPLNNLSIPYYNIELKEEDIHHNLEKFQQRCGFFFPKKIIDESDYIQGKITAIHSNNRENLPREYAFSLKNLPKKTGSKFLKKERGNIIDINTSELFLDENSWSNFIGKFGVSHFPIRFSIENIFKVHPAPLNKDFFYKVFGENKVTSLEDFNRKFKKHILKNYTEVVDKFSFYFIFYRLFELVRFDLPSKFLTRYLKYTKSKKGAEDNFFTEYDQFEKYLRYRFFEKKLSQKLKINIRYEDIEASVFSLAYTKRYNPINAEKMQIRKIYNFLFRNSLIQVFRERSKNKTISWSDFLNLLKDYNKKDV</sequence>
<dbReference type="Gene3D" id="3.30.70.1050">
    <property type="entry name" value="Trigger factor ribosome-binding domain"/>
    <property type="match status" value="1"/>
</dbReference>
<dbReference type="InterPro" id="IPR027304">
    <property type="entry name" value="Trigger_fact/SurA_dom_sf"/>
</dbReference>
<dbReference type="Gene3D" id="1.10.3120.10">
    <property type="entry name" value="Trigger factor, C-terminal domain"/>
    <property type="match status" value="1"/>
</dbReference>
<dbReference type="GO" id="GO:0044183">
    <property type="term" value="F:protein folding chaperone"/>
    <property type="evidence" value="ECO:0007669"/>
    <property type="project" value="TreeGrafter"/>
</dbReference>
<feature type="domain" description="Trigger factor ribosome-binding bacterial" evidence="1">
    <location>
        <begin position="1"/>
        <end position="145"/>
    </location>
</feature>
<dbReference type="GO" id="GO:0003755">
    <property type="term" value="F:peptidyl-prolyl cis-trans isomerase activity"/>
    <property type="evidence" value="ECO:0007669"/>
    <property type="project" value="TreeGrafter"/>
</dbReference>
<dbReference type="GO" id="GO:0015031">
    <property type="term" value="P:protein transport"/>
    <property type="evidence" value="ECO:0007669"/>
    <property type="project" value="InterPro"/>
</dbReference>
<dbReference type="PANTHER" id="PTHR30560:SF3">
    <property type="entry name" value="TRIGGER FACTOR-LIKE PROTEIN TIG, CHLOROPLASTIC"/>
    <property type="match status" value="1"/>
</dbReference>
<dbReference type="HOGENOM" id="CLU_045516_0_0_10"/>
<dbReference type="InterPro" id="IPR005215">
    <property type="entry name" value="Trig_fac"/>
</dbReference>
<dbReference type="GO" id="GO:0051301">
    <property type="term" value="P:cell division"/>
    <property type="evidence" value="ECO:0007669"/>
    <property type="project" value="UniProtKB-KW"/>
</dbReference>
<dbReference type="SUPFAM" id="SSF109998">
    <property type="entry name" value="Triger factor/SurA peptide-binding domain-like"/>
    <property type="match status" value="1"/>
</dbReference>
<protein>
    <submittedName>
        <fullName evidence="2">Putative cell division trigger factor</fullName>
    </submittedName>
</protein>
<dbReference type="SUPFAM" id="SSF102735">
    <property type="entry name" value="Trigger factor ribosome-binding domain"/>
    <property type="match status" value="1"/>
</dbReference>
<keyword evidence="2" id="KW-0131">Cell cycle</keyword>
<dbReference type="InterPro" id="IPR037041">
    <property type="entry name" value="Trigger_fac_C_sf"/>
</dbReference>
<dbReference type="InterPro" id="IPR008881">
    <property type="entry name" value="Trigger_fac_ribosome-bd_bac"/>
</dbReference>
<accession>A0A068DQI9</accession>
<dbReference type="EMBL" id="CP006873">
    <property type="protein sequence ID" value="AID37517.1"/>
    <property type="molecule type" value="Genomic_DNA"/>
</dbReference>
<gene>
    <name evidence="2" type="ORF">FNIIJ_267</name>
</gene>
<evidence type="ECO:0000313" key="2">
    <source>
        <dbReference type="EMBL" id="AID37517.1"/>
    </source>
</evidence>
<keyword evidence="3" id="KW-1185">Reference proteome</keyword>
<reference evidence="2 3" key="1">
    <citation type="journal article" date="2014" name="Genome Biol. Evol.">
        <title>Genome sequence of "Candidatus Walczuchella monophlebidarum" the flavobacterial endosymbiont of Llaveia axin axin (Hemiptera: Coccoidea: Monophlebidae).</title>
        <authorList>
            <person name="Rosas-Perez T."/>
            <person name="Rosenblueth M."/>
            <person name="Rincon-Rosales R."/>
            <person name="Mora J."/>
            <person name="Martinez-Romero E."/>
        </authorList>
    </citation>
    <scope>NUCLEOTIDE SEQUENCE [LARGE SCALE GENOMIC DNA]</scope>
    <source>
        <strain evidence="2">FNIIJ</strain>
    </source>
</reference>
<dbReference type="InterPro" id="IPR036611">
    <property type="entry name" value="Trigger_fac_ribosome-bd_sf"/>
</dbReference>
<organism evidence="2 3">
    <name type="scientific">Candidatus Walczuchella monophlebidarum</name>
    <dbReference type="NCBI Taxonomy" id="1415657"/>
    <lineage>
        <taxon>Bacteria</taxon>
        <taxon>Pseudomonadati</taxon>
        <taxon>Bacteroidota</taxon>
        <taxon>Flavobacteriia</taxon>
        <taxon>Flavobacteriales</taxon>
        <taxon>Candidatus Walczuchella</taxon>
    </lineage>
</organism>
<evidence type="ECO:0000313" key="3">
    <source>
        <dbReference type="Proteomes" id="UP000027148"/>
    </source>
</evidence>
<dbReference type="Pfam" id="PF05697">
    <property type="entry name" value="Trigger_N"/>
    <property type="match status" value="1"/>
</dbReference>
<dbReference type="GO" id="GO:0043022">
    <property type="term" value="F:ribosome binding"/>
    <property type="evidence" value="ECO:0007669"/>
    <property type="project" value="TreeGrafter"/>
</dbReference>
<name>A0A068DQI9_9FLAO</name>
<evidence type="ECO:0000259" key="1">
    <source>
        <dbReference type="Pfam" id="PF05697"/>
    </source>
</evidence>
<dbReference type="AlphaFoldDB" id="A0A068DQI9"/>
<keyword evidence="2" id="KW-0132">Cell division</keyword>
<dbReference type="OrthoDB" id="9767721at2"/>
<proteinExistence type="predicted"/>
<dbReference type="RefSeq" id="WP_038436250.1">
    <property type="nucleotide sequence ID" value="NZ_CP006873.1"/>
</dbReference>
<dbReference type="PANTHER" id="PTHR30560">
    <property type="entry name" value="TRIGGER FACTOR CHAPERONE AND PEPTIDYL-PROLYL CIS/TRANS ISOMERASE"/>
    <property type="match status" value="1"/>
</dbReference>
<dbReference type="GO" id="GO:0051083">
    <property type="term" value="P:'de novo' cotranslational protein folding"/>
    <property type="evidence" value="ECO:0007669"/>
    <property type="project" value="TreeGrafter"/>
</dbReference>